<comment type="caution">
    <text evidence="3">The sequence shown here is derived from an EMBL/GenBank/DDBJ whole genome shotgun (WGS) entry which is preliminary data.</text>
</comment>
<dbReference type="PANTHER" id="PTHR14239">
    <property type="entry name" value="DUDULIN-RELATED"/>
    <property type="match status" value="1"/>
</dbReference>
<evidence type="ECO:0000259" key="2">
    <source>
        <dbReference type="Pfam" id="PF03807"/>
    </source>
</evidence>
<organism evidence="3 4">
    <name type="scientific">Streptomyces bambusae</name>
    <dbReference type="NCBI Taxonomy" id="1550616"/>
    <lineage>
        <taxon>Bacteria</taxon>
        <taxon>Bacillati</taxon>
        <taxon>Actinomycetota</taxon>
        <taxon>Actinomycetes</taxon>
        <taxon>Kitasatosporales</taxon>
        <taxon>Streptomycetaceae</taxon>
        <taxon>Streptomyces</taxon>
    </lineage>
</organism>
<sequence>MKIAVLGTGGGGRAHAAKLLELGHEVTVGTRDSQVTLGRTQPDFMGIEPFGQWLADYPGIELRNFAVAAEDAELVINGIDGYHAVDVLSGIAEHLAGKILMDYAVPFVHNPERAHPWPTPWGVMPALDPVDHDSLGERIQRALPEAKVVKACVTQEQETVVDPGSVGGGDHTMFVAGEDAEAKQQVIALLRSYGWEDVLDLGPIVCSRGMEMYSHLHSAIGFAVGGRFGIKVVR</sequence>
<dbReference type="Proteomes" id="UP000812013">
    <property type="component" value="Unassembled WGS sequence"/>
</dbReference>
<protein>
    <submittedName>
        <fullName evidence="3">NADP oxidoreductase</fullName>
    </submittedName>
</protein>
<gene>
    <name evidence="3" type="ORF">GPJ59_31910</name>
</gene>
<reference evidence="3 4" key="1">
    <citation type="submission" date="2019-12" db="EMBL/GenBank/DDBJ databases">
        <title>Genome sequence of Streptomyces bambusae.</title>
        <authorList>
            <person name="Bansal K."/>
            <person name="Choksket S."/>
            <person name="Korpole S."/>
            <person name="Patil P.B."/>
        </authorList>
    </citation>
    <scope>NUCLEOTIDE SEQUENCE [LARGE SCALE GENOMIC DNA]</scope>
    <source>
        <strain evidence="3 4">SK60</strain>
    </source>
</reference>
<accession>A0ABS6ZF04</accession>
<evidence type="ECO:0000313" key="4">
    <source>
        <dbReference type="Proteomes" id="UP000812013"/>
    </source>
</evidence>
<dbReference type="InterPro" id="IPR036291">
    <property type="entry name" value="NAD(P)-bd_dom_sf"/>
</dbReference>
<evidence type="ECO:0000313" key="3">
    <source>
        <dbReference type="EMBL" id="MBW5486342.1"/>
    </source>
</evidence>
<dbReference type="InterPro" id="IPR051267">
    <property type="entry name" value="STEAP_metalloreductase"/>
</dbReference>
<dbReference type="SUPFAM" id="SSF51735">
    <property type="entry name" value="NAD(P)-binding Rossmann-fold domains"/>
    <property type="match status" value="1"/>
</dbReference>
<evidence type="ECO:0000256" key="1">
    <source>
        <dbReference type="ARBA" id="ARBA00023002"/>
    </source>
</evidence>
<dbReference type="Gene3D" id="3.40.50.720">
    <property type="entry name" value="NAD(P)-binding Rossmann-like Domain"/>
    <property type="match status" value="1"/>
</dbReference>
<dbReference type="Pfam" id="PF03807">
    <property type="entry name" value="F420_oxidored"/>
    <property type="match status" value="1"/>
</dbReference>
<keyword evidence="1" id="KW-0560">Oxidoreductase</keyword>
<dbReference type="EMBL" id="WTFF01000380">
    <property type="protein sequence ID" value="MBW5486342.1"/>
    <property type="molecule type" value="Genomic_DNA"/>
</dbReference>
<proteinExistence type="predicted"/>
<dbReference type="InterPro" id="IPR028939">
    <property type="entry name" value="P5C_Rdtase_cat_N"/>
</dbReference>
<dbReference type="PANTHER" id="PTHR14239:SF0">
    <property type="entry name" value="F420-DEPENDENT NADP REDUCTASE"/>
    <property type="match status" value="1"/>
</dbReference>
<name>A0ABS6ZF04_9ACTN</name>
<keyword evidence="4" id="KW-1185">Reference proteome</keyword>
<dbReference type="RefSeq" id="WP_219671417.1">
    <property type="nucleotide sequence ID" value="NZ_WTFF01000380.1"/>
</dbReference>
<feature type="domain" description="Pyrroline-5-carboxylate reductase catalytic N-terminal" evidence="2">
    <location>
        <begin position="2"/>
        <end position="105"/>
    </location>
</feature>